<dbReference type="Gene3D" id="2.20.200.10">
    <property type="entry name" value="Outer membrane efflux proteins (OEP)"/>
    <property type="match status" value="1"/>
</dbReference>
<dbReference type="Proteomes" id="UP001216510">
    <property type="component" value="Chromosome"/>
</dbReference>
<dbReference type="Pfam" id="PF02321">
    <property type="entry name" value="OEP"/>
    <property type="match status" value="2"/>
</dbReference>
<dbReference type="NCBIfam" id="TIGR01845">
    <property type="entry name" value="outer_NodT"/>
    <property type="match status" value="1"/>
</dbReference>
<keyword evidence="2" id="KW-0449">Lipoprotein</keyword>
<evidence type="ECO:0000256" key="1">
    <source>
        <dbReference type="ARBA" id="ARBA00007613"/>
    </source>
</evidence>
<keyword evidence="2" id="KW-0564">Palmitate</keyword>
<sequence>MNKSLITAAVAALLAGCSLAPVYERPQAPVTPVWPQGDAYQPAARPTEARDAAAIGWREFIGDEKLRQLVQLALDNNRDLRVSVLNIERARAQYGVTRAAQLPQVNAAVGQTAQRVPDNLSPNGDGYITRQYSANLGISAFELDLFGRVKNLSEAGLQQYLGTQEARRAQQISLVAEVANAWLTLAADQERLRLAQDTLKNQQISYELSRRRFAAGATSALDMYEAQQSVESARNDMAVYTAQVAADRNALALLAGASVPAELLPQGGLTAATQLADLPAGVPSDVLQRRPDVLSAERTLQAANANIGAARAAFFPRISLTASAGSASSALSGLFKAGSGAWSFIPQVTLPIFTAGANQANLDIAKADRDIALAQYDKAIQSAFREVADALAQRGTLDERVASQTALAEASARSYRIYEARYQKGADAYQTSLTSQRNLYAAQQGLISARLAKATNQVTLYKVLGGGWQ</sequence>
<dbReference type="PANTHER" id="PTHR30203:SF32">
    <property type="entry name" value="CATION EFFLUX SYSTEM PROTEIN CUSC"/>
    <property type="match status" value="1"/>
</dbReference>
<feature type="signal peptide" evidence="2">
    <location>
        <begin position="1"/>
        <end position="20"/>
    </location>
</feature>
<dbReference type="RefSeq" id="WP_277416147.1">
    <property type="nucleotide sequence ID" value="NZ_CP119083.1"/>
</dbReference>
<dbReference type="InterPro" id="IPR010131">
    <property type="entry name" value="MdtP/NodT-like"/>
</dbReference>
<organism evidence="3 4">
    <name type="scientific">Pseudoduganella chitinolytica</name>
    <dbReference type="NCBI Taxonomy" id="34070"/>
    <lineage>
        <taxon>Bacteria</taxon>
        <taxon>Pseudomonadati</taxon>
        <taxon>Pseudomonadota</taxon>
        <taxon>Betaproteobacteria</taxon>
        <taxon>Burkholderiales</taxon>
        <taxon>Oxalobacteraceae</taxon>
        <taxon>Telluria group</taxon>
        <taxon>Pseudoduganella</taxon>
    </lineage>
</organism>
<keyword evidence="4" id="KW-1185">Reference proteome</keyword>
<keyword evidence="2" id="KW-0472">Membrane</keyword>
<feature type="chain" id="PRO_5045008517" evidence="2">
    <location>
        <begin position="21"/>
        <end position="469"/>
    </location>
</feature>
<reference evidence="3 4" key="1">
    <citation type="submission" date="2023-02" db="EMBL/GenBank/DDBJ databases">
        <title>Gemone sequence of Telluria chitinolytica ACM 3522T.</title>
        <authorList>
            <person name="Frediansyah A."/>
            <person name="Miess H."/>
            <person name="Gross H."/>
        </authorList>
    </citation>
    <scope>NUCLEOTIDE SEQUENCE [LARGE SCALE GENOMIC DNA]</scope>
    <source>
        <strain evidence="3 4">ACM 3522</strain>
    </source>
</reference>
<dbReference type="SUPFAM" id="SSF56954">
    <property type="entry name" value="Outer membrane efflux proteins (OEP)"/>
    <property type="match status" value="1"/>
</dbReference>
<keyword evidence="2" id="KW-1134">Transmembrane beta strand</keyword>
<protein>
    <submittedName>
        <fullName evidence="3">AdeC/AdeK/OprM family multidrug efflux complex outer membrane factor</fullName>
    </submittedName>
</protein>
<comment type="similarity">
    <text evidence="1 2">Belongs to the outer membrane factor (OMF) (TC 1.B.17) family.</text>
</comment>
<evidence type="ECO:0000256" key="2">
    <source>
        <dbReference type="RuleBase" id="RU362097"/>
    </source>
</evidence>
<dbReference type="PROSITE" id="PS51257">
    <property type="entry name" value="PROKAR_LIPOPROTEIN"/>
    <property type="match status" value="1"/>
</dbReference>
<dbReference type="PANTHER" id="PTHR30203">
    <property type="entry name" value="OUTER MEMBRANE CATION EFFLUX PROTEIN"/>
    <property type="match status" value="1"/>
</dbReference>
<dbReference type="EMBL" id="CP119083">
    <property type="protein sequence ID" value="WEF33446.1"/>
    <property type="molecule type" value="Genomic_DNA"/>
</dbReference>
<comment type="subcellular location">
    <subcellularLocation>
        <location evidence="2">Cell membrane</location>
        <topology evidence="2">Lipid-anchor</topology>
    </subcellularLocation>
</comment>
<evidence type="ECO:0000313" key="4">
    <source>
        <dbReference type="Proteomes" id="UP001216510"/>
    </source>
</evidence>
<proteinExistence type="inferred from homology"/>
<accession>A0ABY8BCL2</accession>
<gene>
    <name evidence="3" type="primary">adeC</name>
    <name evidence="3" type="ORF">PX653_01245</name>
</gene>
<evidence type="ECO:0000313" key="3">
    <source>
        <dbReference type="EMBL" id="WEF33446.1"/>
    </source>
</evidence>
<dbReference type="InterPro" id="IPR003423">
    <property type="entry name" value="OMP_efflux"/>
</dbReference>
<name>A0ABY8BCL2_9BURK</name>
<keyword evidence="2" id="KW-0732">Signal</keyword>
<dbReference type="Gene3D" id="1.20.1600.10">
    <property type="entry name" value="Outer membrane efflux proteins (OEP)"/>
    <property type="match status" value="1"/>
</dbReference>
<keyword evidence="2" id="KW-0812">Transmembrane</keyword>